<dbReference type="SUPFAM" id="SSF111347">
    <property type="entry name" value="Rap/Ran-GAP"/>
    <property type="match status" value="1"/>
</dbReference>
<keyword evidence="5" id="KW-1185">Reference proteome</keyword>
<dbReference type="FunFam" id="3.40.50.11210:FF:000007">
    <property type="entry name" value="Tuberous sclerosis 2"/>
    <property type="match status" value="1"/>
</dbReference>
<dbReference type="GO" id="GO:0032007">
    <property type="term" value="P:negative regulation of TOR signaling"/>
    <property type="evidence" value="ECO:0007669"/>
    <property type="project" value="TreeGrafter"/>
</dbReference>
<dbReference type="EMBL" id="JAODUO010000207">
    <property type="protein sequence ID" value="KAK2186267.1"/>
    <property type="molecule type" value="Genomic_DNA"/>
</dbReference>
<dbReference type="SUPFAM" id="SSF48371">
    <property type="entry name" value="ARM repeat"/>
    <property type="match status" value="1"/>
</dbReference>
<proteinExistence type="predicted"/>
<dbReference type="InterPro" id="IPR018515">
    <property type="entry name" value="Tuberin-type_domain"/>
</dbReference>
<dbReference type="PANTHER" id="PTHR10063">
    <property type="entry name" value="TUBERIN"/>
    <property type="match status" value="1"/>
</dbReference>
<dbReference type="InterPro" id="IPR000331">
    <property type="entry name" value="Rap/Ran_GAP_dom"/>
</dbReference>
<dbReference type="GO" id="GO:0030178">
    <property type="term" value="P:negative regulation of Wnt signaling pathway"/>
    <property type="evidence" value="ECO:0007669"/>
    <property type="project" value="TreeGrafter"/>
</dbReference>
<sequence length="3257" mass="365258">MDKLKNFLGIGGSSSGAKASSANVGGARMSSRHFIFTAEMIQEIGKDSPANHRRQKLRELCEIVQTKRLEDNALQVLWMSVVDLLEPQVTTEDRHLALTFLQHVVSGQYAKLGLMRVRLFETIKAHRIAEDLSHRLELFRLLCNNGKDLEYIEEETGLFLLEWMPTILGSSEIKVFLELLINVFKYNAAYVIDEETIAGLVLNICRVPIGPGPDEKVKALDTIVCYSYLCLCSQLCLKALGTIVCYSYMCLCSQLCLKALGTIVCYSYLFLCPQLCLKALDIIVCYNYLCLCSQLCLKALDTIVCYSYLCLCSQLCLKALDTIVCYSYLCLCSQLCLKALDTIVCYSYMCLCSQLCLKALGTIVCYSYLCLCPQLCLKALDTIVCYSYLCLCSQLCLKALDIIVCYNYLCLCSQLCLKALDTILCLKALDTIVCYSYLCLCPQLCLKALDTIVCYSYLCLCPQLCLKALDTIVCYSYLCLCSQLCLKALDIIVCYSYLCLCPQLCLKALDTIVCYSYLCLCPQLCLKALDTIVCYSYLFLCPQLCLKALDTIVCYSYLFLCPQLCLKALDTIVCYSYLFLCSQLCIKALDTIVCYSYMCICSQLCIKALDTIVCYSYLCLCPQLCVKALDTIVCYSYLFLCPQLCLKALDTIVCYSYLCLCSQLCLKALDTTVCYSYLFLCPQLCLKALDTIVCYSYLFLCPQLCIKALDTTVCYSYLFLCPQLCIKALDTTVCYSYMCLCSQLCLKALDTIVCYSYLFLCPQLCLKALDTIVCYSYLFLCPQLCIKALDTTLCLKALDTIVCYSYLFLCPQLCLKALDTIVCYSYLFLCPQLCIKALDTTVCYSYMCLCSQLCLKALDTIVCYSYLFLCPQLCLKALDTIVCYSYLFLGPQLCLKALDTIVCYSYLFLCPQLCLKALDTIVCYSYLFLCPQLCLKALDTTVCYSYLFLCPQLCIKALDTIVCYSYLFLCPQLCLKALDTIVCYSYLFLCPQLCLKALDTTVCYSYLFLCPQLCIKALDTTVCYSYLFLCSQLCFKALDTTVCYSYLFLCPQLCLKALDTTVCYSYLFLCPQLCLKGLDTIVCYSYLFLCPQLCLKALDTTVCYSYLFLCPQLCIKALDTTVCYSYLFLCSQLCFKALDTTVCYSYLFLCPQLCLKALDTTVCYSYLFLCPQLCLKALDTIVCYSYLFLCSQLCLKALDTIVCYSYLCLCPQLCLKALDTIVCYSYLFLCPQLCLKALDTTVCYSYLFICSQLCLKALDTIVCYSYLFLCSQLCLKALDTIVCYSYLCLCPQLCLKALDTIVCYSYLFLCPQLCLKALDTTVCYSYLFICSQLCLKALDTTVCYSYLFICSQLCLKALDTTVCYSYLFLCPQLCIKALDTIVCYSYLFLCSQLCFKALDTTVCYSYLFLCPQLCLKALDTIVCYSYLFLCPQLCLKALDTIVCYSYLFLCSQLCLKALDTILCYSYLCLCPQLCLKALDTIVCYSYLFICSQLCLKALDTTVCYSYLFLCPQLCLKALDTIVCYSYLFLCPQLCLKALDTIVCYSYLCLCPQLCLKALDTIVCYSYQFLCSQLCLKALDTIVCYSYLPSASLGHFIVYMCQVVSIETFCQDAWQLMRKLLGTHLGHSAIYRMCCILQDERNATECGEVMLRGGVFFIGMALWGSMRVTSLNYPPSAVLPSFRQIGMESKGLKVNIGKNRSDGQQQERNKSKHQRQVNKFKYLGVTISEEGGSEEAALMYNSSSAVAYEVTLSIQRLISKYGKDQQMVTWDILLDIIDDLLKQVQTNPGLLSNVHDLLTSIETLHNQDQFTGSPDRFFNIIETCAEKRPESSILTLVAHKAEEIRPTRVAWKENLNHLVDRYFRLEVRTSIRVKVLDVLSHVLVANKHLYEASNNDDLIQAVVVTHFAHLETEQDAEVRVRSVQLLVDLGISCQTSCCLDILELIRKVATKTQTSAPSSPNVVFLDACQSKRQPGDMEDVRVAITGLVNMFKVKLYQWPGSHALRIYELLVGHLEATHRSLLVDAAGIRREVSGGWGGGGAGRGGAGQGRAGWGVWGWGYGGWMLECLLDLRADSLHRLGLDGVKKDGHTRFSAFVLCASSPQQPHIDECVSSSSPPASPMLPTSSTCHSPTPHCHCTVIPYADAFRCISLSLETKLMCLLHNKTLLMAATATIVRFCSCLCLMELDWTVLKMVLQKLMCLLHNKTLLMAAHRDDIVRFCSCLCLMVSNHRKLHLPEKLLNHPAGFTALQFHSFIFPVLTSLVSCHDLLDKKLQVGHMTFLYLLDKTLQMGHMTPGGWWRDIISCLEFGIVSKCARICVQALSVCMLEMQDVMMRQLPSVLVRLSQITATSAMAIPLMEFLSSLIHLPQLYANFVEEQYLSIFAIALPYTNPSKYSHYTVSLAYHVIAMWFLKCRLPLRKGFVGFIVKGLQANVLRQFEETMSHRRLIQDSTERSRTQSLNDENLRRLINILFSLATYTEIVCNITPAGKSRAAAAAARSKVANMGNVELDETLSTFHKELTETCVDMMARYTFSGCTSLPTRCTVAKFLLEDGQSQTWLLGNKLITITTSGGSKMTKAGLCNKCLCRVQGDMQKANGDSKTALDQQAVVPDSATGVRRRHRSAAVQPRTHEITLKPSSQDDIQLHRQGSREDSPIGGELSLSSKMGSHSQDLLDGDVAEGKRRGALQTKTEQTQAMDNVLMGLRAKPSDKSIFSPSVCNCWVTMWAEIYIRSPTGDLSWIMRIQNDDEDLTASTFPDLPLANISSLLRGTIDHSEEFDELLGEDRKIDSSSLPENEYETLLEEHFNLPSTGQDDDSCKVFPLDDHSQSLKKSLSFPDLSPVLEQKLCEGSANSELQDAYKRAANLTKTTTLTPLTKQRSGSTVNPAKTSDSKSMTDNALKTSLSHESSSRPSSDDLTSQKSRGCSFTSIPEEDCHPSSSSSPLTSKRPSSVVFEKSVKWPPVLGGSGKEAIHGGMSPSFLFLQLYHSHMFGMGDDRPVALPSTPVIERAVKLLDLVYPFETHKIGIIYIQCGQTNNQAAILSNVCGSSRYVEFLQGLGHLIYLKECQQKVVYLGGLNPDGSDGEFTYAWHDEFMQVIFHVASLMPNKESDPNCNDKKRHIGNDFVTITYNDSAEDYSMGTLSGQVNYVNIVIKPLDNATNAVTVQAKPDIREVVGQTDTKIISDTNLAFLVRQMAIHANLASTILQKQQSNPKDPYASNWLERLRQIKRIHSKARQDTGSSTTTRERHAAADFMDYV</sequence>
<dbReference type="Proteomes" id="UP001209878">
    <property type="component" value="Unassembled WGS sequence"/>
</dbReference>
<dbReference type="GO" id="GO:0051898">
    <property type="term" value="P:negative regulation of phosphatidylinositol 3-kinase/protein kinase B signal transduction"/>
    <property type="evidence" value="ECO:0007669"/>
    <property type="project" value="TreeGrafter"/>
</dbReference>
<protein>
    <recommendedName>
        <fullName evidence="3">Rap-GAP domain-containing protein</fullName>
    </recommendedName>
</protein>
<dbReference type="InterPro" id="IPR016024">
    <property type="entry name" value="ARM-type_fold"/>
</dbReference>
<feature type="region of interest" description="Disordered" evidence="2">
    <location>
        <begin position="2870"/>
        <end position="2947"/>
    </location>
</feature>
<feature type="region of interest" description="Disordered" evidence="2">
    <location>
        <begin position="3232"/>
        <end position="3257"/>
    </location>
</feature>
<accession>A0AAD9P185</accession>
<organism evidence="4 5">
    <name type="scientific">Ridgeia piscesae</name>
    <name type="common">Tubeworm</name>
    <dbReference type="NCBI Taxonomy" id="27915"/>
    <lineage>
        <taxon>Eukaryota</taxon>
        <taxon>Metazoa</taxon>
        <taxon>Spiralia</taxon>
        <taxon>Lophotrochozoa</taxon>
        <taxon>Annelida</taxon>
        <taxon>Polychaeta</taxon>
        <taxon>Sedentaria</taxon>
        <taxon>Canalipalpata</taxon>
        <taxon>Sabellida</taxon>
        <taxon>Siboglinidae</taxon>
        <taxon>Ridgeia</taxon>
    </lineage>
</organism>
<feature type="compositionally biased region" description="Low complexity" evidence="2">
    <location>
        <begin position="2901"/>
        <end position="2918"/>
    </location>
</feature>
<gene>
    <name evidence="4" type="ORF">NP493_207g02020</name>
</gene>
<name>A0AAD9P185_RIDPI</name>
<evidence type="ECO:0000313" key="5">
    <source>
        <dbReference type="Proteomes" id="UP001209878"/>
    </source>
</evidence>
<dbReference type="PANTHER" id="PTHR10063:SF0">
    <property type="entry name" value="TUBERIN"/>
    <property type="match status" value="1"/>
</dbReference>
<dbReference type="GO" id="GO:0046627">
    <property type="term" value="P:negative regulation of insulin receptor signaling pathway"/>
    <property type="evidence" value="ECO:0007669"/>
    <property type="project" value="TreeGrafter"/>
</dbReference>
<dbReference type="Pfam" id="PF02145">
    <property type="entry name" value="Rap_GAP"/>
    <property type="match status" value="1"/>
</dbReference>
<dbReference type="Gene3D" id="3.40.50.11210">
    <property type="entry name" value="Rap/Ran-GAP"/>
    <property type="match status" value="1"/>
</dbReference>
<dbReference type="GO" id="GO:0051726">
    <property type="term" value="P:regulation of cell cycle"/>
    <property type="evidence" value="ECO:0007669"/>
    <property type="project" value="TreeGrafter"/>
</dbReference>
<keyword evidence="1" id="KW-0343">GTPase activation</keyword>
<feature type="compositionally biased region" description="Polar residues" evidence="2">
    <location>
        <begin position="2919"/>
        <end position="2928"/>
    </location>
</feature>
<feature type="compositionally biased region" description="Polar residues" evidence="2">
    <location>
        <begin position="2660"/>
        <end position="2670"/>
    </location>
</feature>
<evidence type="ECO:0000313" key="4">
    <source>
        <dbReference type="EMBL" id="KAK2186267.1"/>
    </source>
</evidence>
<dbReference type="InterPro" id="IPR027107">
    <property type="entry name" value="Tuberin/Ral-act_asu"/>
</dbReference>
<dbReference type="GO" id="GO:0033596">
    <property type="term" value="C:TSC1-TSC2 complex"/>
    <property type="evidence" value="ECO:0007669"/>
    <property type="project" value="TreeGrafter"/>
</dbReference>
<evidence type="ECO:0000259" key="3">
    <source>
        <dbReference type="PROSITE" id="PS50085"/>
    </source>
</evidence>
<feature type="domain" description="Rap-GAP" evidence="3">
    <location>
        <begin position="3010"/>
        <end position="3238"/>
    </location>
</feature>
<reference evidence="4" key="1">
    <citation type="journal article" date="2023" name="Mol. Biol. Evol.">
        <title>Third-Generation Sequencing Reveals the Adaptive Role of the Epigenome in Three Deep-Sea Polychaetes.</title>
        <authorList>
            <person name="Perez M."/>
            <person name="Aroh O."/>
            <person name="Sun Y."/>
            <person name="Lan Y."/>
            <person name="Juniper S.K."/>
            <person name="Young C.R."/>
            <person name="Angers B."/>
            <person name="Qian P.Y."/>
        </authorList>
    </citation>
    <scope>NUCLEOTIDE SEQUENCE</scope>
    <source>
        <strain evidence="4">R07B-5</strain>
    </source>
</reference>
<feature type="compositionally biased region" description="Polar residues" evidence="2">
    <location>
        <begin position="2877"/>
        <end position="2900"/>
    </location>
</feature>
<feature type="region of interest" description="Disordered" evidence="2">
    <location>
        <begin position="2635"/>
        <end position="2672"/>
    </location>
</feature>
<feature type="compositionally biased region" description="Low complexity" evidence="2">
    <location>
        <begin position="2936"/>
        <end position="2947"/>
    </location>
</feature>
<dbReference type="PROSITE" id="PS50085">
    <property type="entry name" value="RAPGAP"/>
    <property type="match status" value="1"/>
</dbReference>
<evidence type="ECO:0000256" key="2">
    <source>
        <dbReference type="SAM" id="MobiDB-lite"/>
    </source>
</evidence>
<dbReference type="Pfam" id="PF03542">
    <property type="entry name" value="Tuberin"/>
    <property type="match status" value="3"/>
</dbReference>
<dbReference type="GO" id="GO:0005634">
    <property type="term" value="C:nucleus"/>
    <property type="evidence" value="ECO:0007669"/>
    <property type="project" value="InterPro"/>
</dbReference>
<dbReference type="InterPro" id="IPR024584">
    <property type="entry name" value="Tuberin_N"/>
</dbReference>
<dbReference type="Pfam" id="PF11864">
    <property type="entry name" value="DUF3384"/>
    <property type="match status" value="3"/>
</dbReference>
<feature type="compositionally biased region" description="Basic and acidic residues" evidence="2">
    <location>
        <begin position="2642"/>
        <end position="2653"/>
    </location>
</feature>
<evidence type="ECO:0000256" key="1">
    <source>
        <dbReference type="ARBA" id="ARBA00022468"/>
    </source>
</evidence>
<comment type="caution">
    <text evidence="4">The sequence shown here is derived from an EMBL/GenBank/DDBJ whole genome shotgun (WGS) entry which is preliminary data.</text>
</comment>
<dbReference type="GO" id="GO:0051056">
    <property type="term" value="P:regulation of small GTPase mediated signal transduction"/>
    <property type="evidence" value="ECO:0007669"/>
    <property type="project" value="InterPro"/>
</dbReference>
<dbReference type="InterPro" id="IPR035974">
    <property type="entry name" value="Rap/Ran-GAP_sf"/>
</dbReference>
<dbReference type="GO" id="GO:0005096">
    <property type="term" value="F:GTPase activator activity"/>
    <property type="evidence" value="ECO:0007669"/>
    <property type="project" value="UniProtKB-KW"/>
</dbReference>